<protein>
    <submittedName>
        <fullName evidence="1">Uncharacterized protein</fullName>
    </submittedName>
</protein>
<dbReference type="HOGENOM" id="CLU_2272110_0_0_4"/>
<evidence type="ECO:0000313" key="1">
    <source>
        <dbReference type="EMBL" id="BAG45368.1"/>
    </source>
</evidence>
<dbReference type="AlphaFoldDB" id="A0A0H3KTC5"/>
<gene>
    <name evidence="1" type="ordered locus">BMULJ_03496</name>
</gene>
<keyword evidence="2" id="KW-1185">Reference proteome</keyword>
<proteinExistence type="predicted"/>
<sequence>MGFVIFRRWAMRGSAGGRSAARGVADTGVDARSREVALAAMTAQGDRKAAALEQKEATRWPPLPARRVESVRLMFWSCTRLRRPCAPRRLVLLFGRFGTAFG</sequence>
<name>A0A0H3KTC5_BURM1</name>
<dbReference type="Proteomes" id="UP000008815">
    <property type="component" value="Chromosome 2"/>
</dbReference>
<organism evidence="1 2">
    <name type="scientific">Burkholderia multivorans (strain ATCC 17616 / 249)</name>
    <dbReference type="NCBI Taxonomy" id="395019"/>
    <lineage>
        <taxon>Bacteria</taxon>
        <taxon>Pseudomonadati</taxon>
        <taxon>Pseudomonadota</taxon>
        <taxon>Betaproteobacteria</taxon>
        <taxon>Burkholderiales</taxon>
        <taxon>Burkholderiaceae</taxon>
        <taxon>Burkholderia</taxon>
        <taxon>Burkholderia cepacia complex</taxon>
    </lineage>
</organism>
<evidence type="ECO:0000313" key="2">
    <source>
        <dbReference type="Proteomes" id="UP000008815"/>
    </source>
</evidence>
<dbReference type="EMBL" id="AP009386">
    <property type="protein sequence ID" value="BAG45368.1"/>
    <property type="molecule type" value="Genomic_DNA"/>
</dbReference>
<accession>A0A0H3KTC5</accession>
<dbReference type="KEGG" id="bmj:BMULJ_03496"/>
<reference evidence="1 2" key="1">
    <citation type="submission" date="2007-04" db="EMBL/GenBank/DDBJ databases">
        <title>Complete genome sequence of Burkholderia multivorans ATCC 17616.</title>
        <authorList>
            <person name="Ohtsubo Y."/>
            <person name="Yamashita A."/>
            <person name="Kurokawa K."/>
            <person name="Takami H."/>
            <person name="Yuhara S."/>
            <person name="Nishiyama E."/>
            <person name="Endo R."/>
            <person name="Miyazaki R."/>
            <person name="Ono A."/>
            <person name="Yano K."/>
            <person name="Ito M."/>
            <person name="Sota M."/>
            <person name="Yuji N."/>
            <person name="Hattori M."/>
            <person name="Tsuda M."/>
        </authorList>
    </citation>
    <scope>NUCLEOTIDE SEQUENCE [LARGE SCALE GENOMIC DNA]</scope>
    <source>
        <strain evidence="2">ATCC 17616 / 249</strain>
    </source>
</reference>